<gene>
    <name evidence="1" type="ORF">EYF80_044944</name>
</gene>
<sequence length="63" mass="6402">MASGHSRSCLGFGTASRSNDESLKLQVAVLPVPIILKAETSPGPNHTGFLSAALKASPTTIPA</sequence>
<dbReference type="Proteomes" id="UP000314294">
    <property type="component" value="Unassembled WGS sequence"/>
</dbReference>
<dbReference type="AlphaFoldDB" id="A0A4Z2FVG8"/>
<name>A0A4Z2FVG8_9TELE</name>
<proteinExistence type="predicted"/>
<reference evidence="1 2" key="1">
    <citation type="submission" date="2019-03" db="EMBL/GenBank/DDBJ databases">
        <title>First draft genome of Liparis tanakae, snailfish: a comprehensive survey of snailfish specific genes.</title>
        <authorList>
            <person name="Kim W."/>
            <person name="Song I."/>
            <person name="Jeong J.-H."/>
            <person name="Kim D."/>
            <person name="Kim S."/>
            <person name="Ryu S."/>
            <person name="Song J.Y."/>
            <person name="Lee S.K."/>
        </authorList>
    </citation>
    <scope>NUCLEOTIDE SEQUENCE [LARGE SCALE GENOMIC DNA]</scope>
    <source>
        <tissue evidence="1">Muscle</tissue>
    </source>
</reference>
<dbReference type="EMBL" id="SRLO01000880">
    <property type="protein sequence ID" value="TNN44855.1"/>
    <property type="molecule type" value="Genomic_DNA"/>
</dbReference>
<protein>
    <submittedName>
        <fullName evidence="1">Uncharacterized protein</fullName>
    </submittedName>
</protein>
<evidence type="ECO:0000313" key="1">
    <source>
        <dbReference type="EMBL" id="TNN44855.1"/>
    </source>
</evidence>
<accession>A0A4Z2FVG8</accession>
<keyword evidence="2" id="KW-1185">Reference proteome</keyword>
<comment type="caution">
    <text evidence="1">The sequence shown here is derived from an EMBL/GenBank/DDBJ whole genome shotgun (WGS) entry which is preliminary data.</text>
</comment>
<organism evidence="1 2">
    <name type="scientific">Liparis tanakae</name>
    <name type="common">Tanaka's snailfish</name>
    <dbReference type="NCBI Taxonomy" id="230148"/>
    <lineage>
        <taxon>Eukaryota</taxon>
        <taxon>Metazoa</taxon>
        <taxon>Chordata</taxon>
        <taxon>Craniata</taxon>
        <taxon>Vertebrata</taxon>
        <taxon>Euteleostomi</taxon>
        <taxon>Actinopterygii</taxon>
        <taxon>Neopterygii</taxon>
        <taxon>Teleostei</taxon>
        <taxon>Neoteleostei</taxon>
        <taxon>Acanthomorphata</taxon>
        <taxon>Eupercaria</taxon>
        <taxon>Perciformes</taxon>
        <taxon>Cottioidei</taxon>
        <taxon>Cottales</taxon>
        <taxon>Liparidae</taxon>
        <taxon>Liparis</taxon>
    </lineage>
</organism>
<evidence type="ECO:0000313" key="2">
    <source>
        <dbReference type="Proteomes" id="UP000314294"/>
    </source>
</evidence>